<dbReference type="GeneTree" id="ENSGT00390000011932"/>
<proteinExistence type="predicted"/>
<evidence type="ECO:0000256" key="1">
    <source>
        <dbReference type="SAM" id="SignalP"/>
    </source>
</evidence>
<sequence length="125" mass="13559">MGLLARVRKEWFIIGIVAAIVSAKLQPAVGLKGGVDQCPPPCEAASVCPVLHPGLLPCCHVALYQTTGSYLNQHLATPRVTDGGMYASTSLLCCHTHQSCGGERGIYIQCFYFYLTYFYLTMQVG</sequence>
<dbReference type="AlphaFoldDB" id="A0A8K9V5T2"/>
<evidence type="ECO:0000313" key="2">
    <source>
        <dbReference type="Ensembl" id="ENSOMYP00000115596.1"/>
    </source>
</evidence>
<feature type="signal peptide" evidence="1">
    <location>
        <begin position="1"/>
        <end position="23"/>
    </location>
</feature>
<reference evidence="2" key="3">
    <citation type="submission" date="2025-09" db="UniProtKB">
        <authorList>
            <consortium name="Ensembl"/>
        </authorList>
    </citation>
    <scope>IDENTIFICATION</scope>
</reference>
<organism evidence="2 3">
    <name type="scientific">Oncorhynchus mykiss</name>
    <name type="common">Rainbow trout</name>
    <name type="synonym">Salmo gairdneri</name>
    <dbReference type="NCBI Taxonomy" id="8022"/>
    <lineage>
        <taxon>Eukaryota</taxon>
        <taxon>Metazoa</taxon>
        <taxon>Chordata</taxon>
        <taxon>Craniata</taxon>
        <taxon>Vertebrata</taxon>
        <taxon>Euteleostomi</taxon>
        <taxon>Actinopterygii</taxon>
        <taxon>Neopterygii</taxon>
        <taxon>Teleostei</taxon>
        <taxon>Protacanthopterygii</taxon>
        <taxon>Salmoniformes</taxon>
        <taxon>Salmonidae</taxon>
        <taxon>Salmoninae</taxon>
        <taxon>Oncorhynchus</taxon>
    </lineage>
</organism>
<keyword evidence="3" id="KW-1185">Reference proteome</keyword>
<reference evidence="2" key="2">
    <citation type="submission" date="2025-08" db="UniProtKB">
        <authorList>
            <consortium name="Ensembl"/>
        </authorList>
    </citation>
    <scope>IDENTIFICATION</scope>
</reference>
<dbReference type="Proteomes" id="UP000694395">
    <property type="component" value="Chromosome 9"/>
</dbReference>
<evidence type="ECO:0000313" key="3">
    <source>
        <dbReference type="Proteomes" id="UP000694395"/>
    </source>
</evidence>
<keyword evidence="1" id="KW-0732">Signal</keyword>
<protein>
    <submittedName>
        <fullName evidence="2">Solute carrier family 10 member 7</fullName>
    </submittedName>
</protein>
<accession>A0A8K9V5T2</accession>
<gene>
    <name evidence="2" type="primary">slc10a7</name>
</gene>
<reference evidence="2" key="1">
    <citation type="submission" date="2020-07" db="EMBL/GenBank/DDBJ databases">
        <title>A long reads based de novo assembly of the rainbow trout Arlee double haploid line genome.</title>
        <authorList>
            <person name="Gao G."/>
            <person name="Palti Y."/>
        </authorList>
    </citation>
    <scope>NUCLEOTIDE SEQUENCE [LARGE SCALE GENOMIC DNA]</scope>
</reference>
<feature type="chain" id="PRO_5035433375" evidence="1">
    <location>
        <begin position="24"/>
        <end position="125"/>
    </location>
</feature>
<name>A0A8K9V5T2_ONCMY</name>
<dbReference type="Ensembl" id="ENSOMYT00000156165.1">
    <property type="protein sequence ID" value="ENSOMYP00000115596.1"/>
    <property type="gene ID" value="ENSOMYG00000056398.1"/>
</dbReference>